<dbReference type="UniPathway" id="UPA00121">
    <property type="reaction ID" value="UER00345"/>
</dbReference>
<feature type="domain" description="Prephenate dehydratase" evidence="1">
    <location>
        <begin position="2"/>
        <end position="189"/>
    </location>
</feature>
<dbReference type="eggNOG" id="ENOG5032W87">
    <property type="taxonomic scope" value="Bacteria"/>
</dbReference>
<name>A0A1S6QI01_9LACO</name>
<dbReference type="Proteomes" id="UP000030361">
    <property type="component" value="Chromosome"/>
</dbReference>
<gene>
    <name evidence="2" type="ORF">PL11_004545</name>
</gene>
<evidence type="ECO:0000259" key="1">
    <source>
        <dbReference type="PROSITE" id="PS51171"/>
    </source>
</evidence>
<reference evidence="2 3" key="1">
    <citation type="journal article" date="2015" name="Genome Announc.">
        <title>Genome Sequence of Lactobacillus curieae CCTCC M 2011381T, a Novel Producer of Gamma-aminobutyric Acid.</title>
        <authorList>
            <person name="Wang Y."/>
            <person name="Wang Y."/>
            <person name="Lang C."/>
            <person name="Wei D."/>
            <person name="Xu P."/>
            <person name="Xie J."/>
        </authorList>
    </citation>
    <scope>NUCLEOTIDE SEQUENCE [LARGE SCALE GENOMIC DNA]</scope>
    <source>
        <strain evidence="2 3">CCTCC M 2011381</strain>
    </source>
</reference>
<dbReference type="GO" id="GO:0009094">
    <property type="term" value="P:L-phenylalanine biosynthetic process"/>
    <property type="evidence" value="ECO:0007669"/>
    <property type="project" value="UniProtKB-UniPathway"/>
</dbReference>
<dbReference type="PROSITE" id="PS51171">
    <property type="entry name" value="PREPHENATE_DEHYDR_3"/>
    <property type="match status" value="1"/>
</dbReference>
<evidence type="ECO:0000313" key="2">
    <source>
        <dbReference type="EMBL" id="AQW21245.1"/>
    </source>
</evidence>
<sequence>MKLHTLGPETTDSYKAAMYLREMYLDLEDAELVLHDSFDDIYRKLDDEQGDLFLVPVAYRSAQSNGNWADNNLKYWDTLKIMDVFKLPIMPLVLVRNPDGKDGEAVLHPSTKELIKEYSLNQGRKLHLEFVDSKAEALRKFESDKYEFSIVTKDVYQSNCADRQDEVLAEYEPNMVWCLYRIGIQQKAV</sequence>
<dbReference type="InterPro" id="IPR001086">
    <property type="entry name" value="Preph_deHydtase"/>
</dbReference>
<keyword evidence="3" id="KW-1185">Reference proteome</keyword>
<dbReference type="GO" id="GO:0004664">
    <property type="term" value="F:prephenate dehydratase activity"/>
    <property type="evidence" value="ECO:0007669"/>
    <property type="project" value="InterPro"/>
</dbReference>
<protein>
    <recommendedName>
        <fullName evidence="1">Prephenate dehydratase domain-containing protein</fullName>
    </recommendedName>
</protein>
<dbReference type="KEGG" id="lcu:PL11_004545"/>
<dbReference type="AlphaFoldDB" id="A0A1S6QI01"/>
<dbReference type="OrthoDB" id="2988039at2"/>
<evidence type="ECO:0000313" key="3">
    <source>
        <dbReference type="Proteomes" id="UP000030361"/>
    </source>
</evidence>
<accession>A0A1S6QI01</accession>
<dbReference type="EMBL" id="CP018906">
    <property type="protein sequence ID" value="AQW21245.1"/>
    <property type="molecule type" value="Genomic_DNA"/>
</dbReference>
<proteinExistence type="predicted"/>
<organism evidence="2 3">
    <name type="scientific">Lentilactobacillus curieae</name>
    <dbReference type="NCBI Taxonomy" id="1138822"/>
    <lineage>
        <taxon>Bacteria</taxon>
        <taxon>Bacillati</taxon>
        <taxon>Bacillota</taxon>
        <taxon>Bacilli</taxon>
        <taxon>Lactobacillales</taxon>
        <taxon>Lactobacillaceae</taxon>
        <taxon>Lentilactobacillus</taxon>
    </lineage>
</organism>
<dbReference type="RefSeq" id="WP_035166658.1">
    <property type="nucleotide sequence ID" value="NZ_CP018906.1"/>
</dbReference>